<organism evidence="6 7">
    <name type="scientific">Spongiibacter thalassae</name>
    <dbReference type="NCBI Taxonomy" id="2721624"/>
    <lineage>
        <taxon>Bacteria</taxon>
        <taxon>Pseudomonadati</taxon>
        <taxon>Pseudomonadota</taxon>
        <taxon>Gammaproteobacteria</taxon>
        <taxon>Cellvibrionales</taxon>
        <taxon>Spongiibacteraceae</taxon>
        <taxon>Spongiibacter</taxon>
    </lineage>
</organism>
<evidence type="ECO:0000256" key="3">
    <source>
        <dbReference type="ARBA" id="ARBA00022827"/>
    </source>
</evidence>
<dbReference type="Pfam" id="PF00441">
    <property type="entry name" value="Acyl-CoA_dh_1"/>
    <property type="match status" value="1"/>
</dbReference>
<keyword evidence="2" id="KW-0285">Flavoprotein</keyword>
<accession>A0ABX1GIA6</accession>
<dbReference type="Gene3D" id="1.20.140.10">
    <property type="entry name" value="Butyryl-CoA Dehydrogenase, subunit A, domain 3"/>
    <property type="match status" value="1"/>
</dbReference>
<reference evidence="6 7" key="1">
    <citation type="submission" date="2020-04" db="EMBL/GenBank/DDBJ databases">
        <authorList>
            <person name="Yoon J."/>
        </authorList>
    </citation>
    <scope>NUCLEOTIDE SEQUENCE [LARGE SCALE GENOMIC DNA]</scope>
    <source>
        <strain evidence="6 7">KMU-166</strain>
    </source>
</reference>
<sequence length="336" mass="36909">MYLNITEQARAIKHSLAALFSREIDTHQRRQRLIDEGFHLLFVPEHAGGFGAGGSELAAVAAVYGHHRVGAELLHEMICLPLLAEDHSPLVTQPQTPRAVAWPIDNGLRNEESYHAKLKYVVAGDSAQEVLIPLPVRQAVRPLLLASSKFNRSEIHRWYNTTSHCDLSIELHDLGADTSAAMDSRRWGAILLIAHACCGVGMAQAVLDLSVRYSAERRQFGQTINAFQAVQHLLAELAADVEFARSSAHYAVLLMENDTLTFAAIKALCLQAINRVLSACKLAIQIHGAIATTEEYIVGHYLKDAAMTLSWAEHICRCLPDDALTLDEILAEVASV</sequence>
<dbReference type="InterPro" id="IPR009075">
    <property type="entry name" value="AcylCo_DH/oxidase_C"/>
</dbReference>
<comment type="similarity">
    <text evidence="1">Belongs to the acyl-CoA dehydrogenase family.</text>
</comment>
<keyword evidence="4" id="KW-0560">Oxidoreductase</keyword>
<evidence type="ECO:0000313" key="7">
    <source>
        <dbReference type="Proteomes" id="UP000765845"/>
    </source>
</evidence>
<evidence type="ECO:0000256" key="4">
    <source>
        <dbReference type="ARBA" id="ARBA00023002"/>
    </source>
</evidence>
<evidence type="ECO:0000256" key="2">
    <source>
        <dbReference type="ARBA" id="ARBA00022630"/>
    </source>
</evidence>
<evidence type="ECO:0000256" key="1">
    <source>
        <dbReference type="ARBA" id="ARBA00009347"/>
    </source>
</evidence>
<dbReference type="SUPFAM" id="SSF56645">
    <property type="entry name" value="Acyl-CoA dehydrogenase NM domain-like"/>
    <property type="match status" value="1"/>
</dbReference>
<comment type="caution">
    <text evidence="6">The sequence shown here is derived from an EMBL/GenBank/DDBJ whole genome shotgun (WGS) entry which is preliminary data.</text>
</comment>
<dbReference type="PANTHER" id="PTHR43884:SF20">
    <property type="entry name" value="ACYL-COA DEHYDROGENASE FADE28"/>
    <property type="match status" value="1"/>
</dbReference>
<keyword evidence="3" id="KW-0274">FAD</keyword>
<name>A0ABX1GIA6_9GAMM</name>
<keyword evidence="7" id="KW-1185">Reference proteome</keyword>
<dbReference type="InterPro" id="IPR009100">
    <property type="entry name" value="AcylCoA_DH/oxidase_NM_dom_sf"/>
</dbReference>
<dbReference type="PANTHER" id="PTHR43884">
    <property type="entry name" value="ACYL-COA DEHYDROGENASE"/>
    <property type="match status" value="1"/>
</dbReference>
<dbReference type="InterPro" id="IPR036250">
    <property type="entry name" value="AcylCo_DH-like_C"/>
</dbReference>
<evidence type="ECO:0000313" key="6">
    <source>
        <dbReference type="EMBL" id="NKI18631.1"/>
    </source>
</evidence>
<proteinExistence type="inferred from homology"/>
<gene>
    <name evidence="6" type="ORF">HCU74_14540</name>
</gene>
<feature type="domain" description="Acyl-CoA dehydrogenase/oxidase C-terminal" evidence="5">
    <location>
        <begin position="193"/>
        <end position="308"/>
    </location>
</feature>
<dbReference type="SUPFAM" id="SSF47203">
    <property type="entry name" value="Acyl-CoA dehydrogenase C-terminal domain-like"/>
    <property type="match status" value="1"/>
</dbReference>
<dbReference type="EMBL" id="JAAWWK010000005">
    <property type="protein sequence ID" value="NKI18631.1"/>
    <property type="molecule type" value="Genomic_DNA"/>
</dbReference>
<dbReference type="RefSeq" id="WP_168451147.1">
    <property type="nucleotide sequence ID" value="NZ_JAAWWK010000005.1"/>
</dbReference>
<protein>
    <recommendedName>
        <fullName evidence="5">Acyl-CoA dehydrogenase/oxidase C-terminal domain-containing protein</fullName>
    </recommendedName>
</protein>
<dbReference type="Proteomes" id="UP000765845">
    <property type="component" value="Unassembled WGS sequence"/>
</dbReference>
<evidence type="ECO:0000259" key="5">
    <source>
        <dbReference type="Pfam" id="PF00441"/>
    </source>
</evidence>